<name>A0ABQ5DFR6_9ASTR</name>
<reference evidence="2" key="2">
    <citation type="submission" date="2022-01" db="EMBL/GenBank/DDBJ databases">
        <authorList>
            <person name="Yamashiro T."/>
            <person name="Shiraishi A."/>
            <person name="Satake H."/>
            <person name="Nakayama K."/>
        </authorList>
    </citation>
    <scope>NUCLEOTIDE SEQUENCE</scope>
</reference>
<keyword evidence="3" id="KW-1185">Reference proteome</keyword>
<evidence type="ECO:0000256" key="1">
    <source>
        <dbReference type="SAM" id="MobiDB-lite"/>
    </source>
</evidence>
<sequence length="135" mass="15702">MEMNVLLGIMPTKIELTLEQSQQGVSNDILVHKLLSRVLRNIIVIFARTFRVILFSIHNDEWKSFQCHHQTALRMSMLVKDIRSQDGKDDKDNDKGSKSRSQSMKEQAYNKDKDQEHSSLNDKSNLTDLMKECHQ</sequence>
<protein>
    <submittedName>
        <fullName evidence="2">Uncharacterized protein</fullName>
    </submittedName>
</protein>
<evidence type="ECO:0000313" key="2">
    <source>
        <dbReference type="EMBL" id="GJT38096.1"/>
    </source>
</evidence>
<organism evidence="2 3">
    <name type="scientific">Tanacetum coccineum</name>
    <dbReference type="NCBI Taxonomy" id="301880"/>
    <lineage>
        <taxon>Eukaryota</taxon>
        <taxon>Viridiplantae</taxon>
        <taxon>Streptophyta</taxon>
        <taxon>Embryophyta</taxon>
        <taxon>Tracheophyta</taxon>
        <taxon>Spermatophyta</taxon>
        <taxon>Magnoliopsida</taxon>
        <taxon>eudicotyledons</taxon>
        <taxon>Gunneridae</taxon>
        <taxon>Pentapetalae</taxon>
        <taxon>asterids</taxon>
        <taxon>campanulids</taxon>
        <taxon>Asterales</taxon>
        <taxon>Asteraceae</taxon>
        <taxon>Asteroideae</taxon>
        <taxon>Anthemideae</taxon>
        <taxon>Anthemidinae</taxon>
        <taxon>Tanacetum</taxon>
    </lineage>
</organism>
<feature type="compositionally biased region" description="Basic and acidic residues" evidence="1">
    <location>
        <begin position="83"/>
        <end position="97"/>
    </location>
</feature>
<gene>
    <name evidence="2" type="ORF">Tco_0937961</name>
</gene>
<dbReference type="EMBL" id="BQNB010015277">
    <property type="protein sequence ID" value="GJT38096.1"/>
    <property type="molecule type" value="Genomic_DNA"/>
</dbReference>
<feature type="compositionally biased region" description="Basic and acidic residues" evidence="1">
    <location>
        <begin position="108"/>
        <end position="120"/>
    </location>
</feature>
<comment type="caution">
    <text evidence="2">The sequence shown here is derived from an EMBL/GenBank/DDBJ whole genome shotgun (WGS) entry which is preliminary data.</text>
</comment>
<evidence type="ECO:0000313" key="3">
    <source>
        <dbReference type="Proteomes" id="UP001151760"/>
    </source>
</evidence>
<feature type="region of interest" description="Disordered" evidence="1">
    <location>
        <begin position="83"/>
        <end position="135"/>
    </location>
</feature>
<dbReference type="Proteomes" id="UP001151760">
    <property type="component" value="Unassembled WGS sequence"/>
</dbReference>
<accession>A0ABQ5DFR6</accession>
<reference evidence="2" key="1">
    <citation type="journal article" date="2022" name="Int. J. Mol. Sci.">
        <title>Draft Genome of Tanacetum Coccineum: Genomic Comparison of Closely Related Tanacetum-Family Plants.</title>
        <authorList>
            <person name="Yamashiro T."/>
            <person name="Shiraishi A."/>
            <person name="Nakayama K."/>
            <person name="Satake H."/>
        </authorList>
    </citation>
    <scope>NUCLEOTIDE SEQUENCE</scope>
</reference>
<proteinExistence type="predicted"/>